<dbReference type="InterPro" id="IPR050722">
    <property type="entry name" value="Pyruvate:ferred/Flavod_OxRd"/>
</dbReference>
<reference evidence="2" key="1">
    <citation type="submission" date="2019-08" db="EMBL/GenBank/DDBJ databases">
        <authorList>
            <person name="Kucharzyk K."/>
            <person name="Murdoch R.W."/>
            <person name="Higgins S."/>
            <person name="Loffler F."/>
        </authorList>
    </citation>
    <scope>NUCLEOTIDE SEQUENCE</scope>
</reference>
<dbReference type="Gene3D" id="3.40.50.970">
    <property type="match status" value="1"/>
</dbReference>
<dbReference type="InterPro" id="IPR011766">
    <property type="entry name" value="TPP_enzyme_TPP-bd"/>
</dbReference>
<comment type="caution">
    <text evidence="2">The sequence shown here is derived from an EMBL/GenBank/DDBJ whole genome shotgun (WGS) entry which is preliminary data.</text>
</comment>
<dbReference type="PANTHER" id="PTHR32154">
    <property type="entry name" value="PYRUVATE-FLAVODOXIN OXIDOREDUCTASE-RELATED"/>
    <property type="match status" value="1"/>
</dbReference>
<accession>A0A645A2N4</accession>
<dbReference type="AlphaFoldDB" id="A0A645A2N4"/>
<organism evidence="2">
    <name type="scientific">bioreactor metagenome</name>
    <dbReference type="NCBI Taxonomy" id="1076179"/>
    <lineage>
        <taxon>unclassified sequences</taxon>
        <taxon>metagenomes</taxon>
        <taxon>ecological metagenomes</taxon>
    </lineage>
</organism>
<sequence length="243" mass="26125">MEAAVNCPSPRKPSILKNADLLPKQIIWIFGGDGWAYDIGFGGLDHVLASGEDVNVLVFDTEVYSNTGGQSSKATPTGSVAQFAAAGKTVKKKDLPAIAMTYGYVYTASICMGADFAQSVKAISEAGSYNGPSLVVAYAPCINHGIRAGMGTAQLESKAAVESGYWFNYRYDPRLKAEGKNPFQLDSKEPKADYLDFLKKEVRYTSLELTFPDRAKKLFAMAAAGSKEKYAQLKALADGNTCL</sequence>
<keyword evidence="2" id="KW-0670">Pyruvate</keyword>
<dbReference type="SUPFAM" id="SSF52518">
    <property type="entry name" value="Thiamin diphosphate-binding fold (THDP-binding)"/>
    <property type="match status" value="1"/>
</dbReference>
<dbReference type="PANTHER" id="PTHR32154:SF0">
    <property type="entry name" value="PYRUVATE-FLAVODOXIN OXIDOREDUCTASE-RELATED"/>
    <property type="match status" value="1"/>
</dbReference>
<protein>
    <submittedName>
        <fullName evidence="2">Pyruvate synthase</fullName>
        <ecNumber evidence="2">1.2.7.1</ecNumber>
    </submittedName>
</protein>
<dbReference type="GO" id="GO:0006979">
    <property type="term" value="P:response to oxidative stress"/>
    <property type="evidence" value="ECO:0007669"/>
    <property type="project" value="TreeGrafter"/>
</dbReference>
<dbReference type="GO" id="GO:0030976">
    <property type="term" value="F:thiamine pyrophosphate binding"/>
    <property type="evidence" value="ECO:0007669"/>
    <property type="project" value="InterPro"/>
</dbReference>
<evidence type="ECO:0000313" key="2">
    <source>
        <dbReference type="EMBL" id="MPM46521.1"/>
    </source>
</evidence>
<dbReference type="EC" id="1.2.7.1" evidence="2"/>
<name>A0A645A2N4_9ZZZZ</name>
<keyword evidence="2" id="KW-0560">Oxidoreductase</keyword>
<gene>
    <name evidence="2" type="primary">por_27</name>
    <name evidence="2" type="ORF">SDC9_93224</name>
</gene>
<dbReference type="EMBL" id="VSSQ01011312">
    <property type="protein sequence ID" value="MPM46521.1"/>
    <property type="molecule type" value="Genomic_DNA"/>
</dbReference>
<proteinExistence type="predicted"/>
<feature type="domain" description="Thiamine pyrophosphate enzyme TPP-binding" evidence="1">
    <location>
        <begin position="23"/>
        <end position="136"/>
    </location>
</feature>
<evidence type="ECO:0000259" key="1">
    <source>
        <dbReference type="Pfam" id="PF02775"/>
    </source>
</evidence>
<dbReference type="Pfam" id="PF02775">
    <property type="entry name" value="TPP_enzyme_C"/>
    <property type="match status" value="1"/>
</dbReference>
<dbReference type="GO" id="GO:0019164">
    <property type="term" value="F:pyruvate synthase activity"/>
    <property type="evidence" value="ECO:0007669"/>
    <property type="project" value="UniProtKB-EC"/>
</dbReference>
<dbReference type="InterPro" id="IPR029061">
    <property type="entry name" value="THDP-binding"/>
</dbReference>